<sequence>MDWSSRIRLRSLQMLVRLCDVRNMSQVAQEYHLTQPALSKWLKELEDSMGAELFARHARGVTPTPVAEELARQARAIVGRIDRARLTVQQMKQAQAGQVAVGVSPMVAIVLLPEIVRAFHADHPGVFIRIDEETLDLLTSKLHTGGLDVIIGRVEEGGVPPGVCYRKLDDVPLCLAVAPSHPLAGRREVSWDEALEYPWIAPAAASPIRRRLRLAFEALGLKVPPVMVESASVFTSARIVQGTDFVVPMSARLAASLGLSHTLNVPWFQLGMHGSIGVMWRPEDQDVPLIQSFVACVCRQSASLR</sequence>
<dbReference type="Proteomes" id="UP000580517">
    <property type="component" value="Unassembled WGS sequence"/>
</dbReference>
<dbReference type="EMBL" id="JACCEW010000004">
    <property type="protein sequence ID" value="NYT37945.1"/>
    <property type="molecule type" value="Genomic_DNA"/>
</dbReference>
<dbReference type="PANTHER" id="PTHR30419">
    <property type="entry name" value="HTH-TYPE TRANSCRIPTIONAL REGULATOR YBHD"/>
    <property type="match status" value="1"/>
</dbReference>
<dbReference type="InterPro" id="IPR036390">
    <property type="entry name" value="WH_DNA-bd_sf"/>
</dbReference>
<dbReference type="PROSITE" id="PS50931">
    <property type="entry name" value="HTH_LYSR"/>
    <property type="match status" value="1"/>
</dbReference>
<dbReference type="GO" id="GO:0003700">
    <property type="term" value="F:DNA-binding transcription factor activity"/>
    <property type="evidence" value="ECO:0007669"/>
    <property type="project" value="InterPro"/>
</dbReference>
<proteinExistence type="inferred from homology"/>
<dbReference type="InterPro" id="IPR000847">
    <property type="entry name" value="LysR_HTH_N"/>
</dbReference>
<comment type="caution">
    <text evidence="6">The sequence shown here is derived from an EMBL/GenBank/DDBJ whole genome shotgun (WGS) entry which is preliminary data.</text>
</comment>
<feature type="domain" description="HTH lysR-type" evidence="5">
    <location>
        <begin position="7"/>
        <end position="64"/>
    </location>
</feature>
<dbReference type="GO" id="GO:0005829">
    <property type="term" value="C:cytosol"/>
    <property type="evidence" value="ECO:0007669"/>
    <property type="project" value="TreeGrafter"/>
</dbReference>
<dbReference type="Pfam" id="PF03466">
    <property type="entry name" value="LysR_substrate"/>
    <property type="match status" value="1"/>
</dbReference>
<dbReference type="GO" id="GO:0003677">
    <property type="term" value="F:DNA binding"/>
    <property type="evidence" value="ECO:0007669"/>
    <property type="project" value="UniProtKB-KW"/>
</dbReference>
<dbReference type="PANTHER" id="PTHR30419:SF8">
    <property type="entry name" value="NITROGEN ASSIMILATION TRANSCRIPTIONAL ACTIVATOR-RELATED"/>
    <property type="match status" value="1"/>
</dbReference>
<dbReference type="InterPro" id="IPR036388">
    <property type="entry name" value="WH-like_DNA-bd_sf"/>
</dbReference>
<accession>A0A853FB22</accession>
<dbReference type="InterPro" id="IPR005119">
    <property type="entry name" value="LysR_subst-bd"/>
</dbReference>
<dbReference type="InterPro" id="IPR050950">
    <property type="entry name" value="HTH-type_LysR_regulators"/>
</dbReference>
<evidence type="ECO:0000313" key="7">
    <source>
        <dbReference type="Proteomes" id="UP000580517"/>
    </source>
</evidence>
<name>A0A853FB22_9BURK</name>
<dbReference type="OrthoDB" id="8804410at2"/>
<dbReference type="SUPFAM" id="SSF46785">
    <property type="entry name" value="Winged helix' DNA-binding domain"/>
    <property type="match status" value="1"/>
</dbReference>
<evidence type="ECO:0000256" key="4">
    <source>
        <dbReference type="ARBA" id="ARBA00023163"/>
    </source>
</evidence>
<dbReference type="PRINTS" id="PR00039">
    <property type="entry name" value="HTHLYSR"/>
</dbReference>
<evidence type="ECO:0000259" key="5">
    <source>
        <dbReference type="PROSITE" id="PS50931"/>
    </source>
</evidence>
<keyword evidence="2" id="KW-0805">Transcription regulation</keyword>
<reference evidence="6 7" key="1">
    <citation type="submission" date="2020-07" db="EMBL/GenBank/DDBJ databases">
        <title>Taxonomic revisions and descriptions of new bacterial species based on genomic comparisons in the high-G+C-content subgroup of the family Alcaligenaceae.</title>
        <authorList>
            <person name="Szabo A."/>
            <person name="Felfoldi T."/>
        </authorList>
    </citation>
    <scope>NUCLEOTIDE SEQUENCE [LARGE SCALE GENOMIC DNA]</scope>
    <source>
        <strain evidence="6 7">DSM 25264</strain>
    </source>
</reference>
<keyword evidence="3" id="KW-0238">DNA-binding</keyword>
<dbReference type="AlphaFoldDB" id="A0A853FB22"/>
<evidence type="ECO:0000256" key="1">
    <source>
        <dbReference type="ARBA" id="ARBA00009437"/>
    </source>
</evidence>
<keyword evidence="7" id="KW-1185">Reference proteome</keyword>
<evidence type="ECO:0000313" key="6">
    <source>
        <dbReference type="EMBL" id="NYT37945.1"/>
    </source>
</evidence>
<dbReference type="Gene3D" id="1.10.10.10">
    <property type="entry name" value="Winged helix-like DNA-binding domain superfamily/Winged helix DNA-binding domain"/>
    <property type="match status" value="1"/>
</dbReference>
<keyword evidence="4" id="KW-0804">Transcription</keyword>
<organism evidence="6 7">
    <name type="scientific">Allopusillimonas soli</name>
    <dbReference type="NCBI Taxonomy" id="659016"/>
    <lineage>
        <taxon>Bacteria</taxon>
        <taxon>Pseudomonadati</taxon>
        <taxon>Pseudomonadota</taxon>
        <taxon>Betaproteobacteria</taxon>
        <taxon>Burkholderiales</taxon>
        <taxon>Alcaligenaceae</taxon>
        <taxon>Allopusillimonas</taxon>
    </lineage>
</organism>
<protein>
    <submittedName>
        <fullName evidence="6">LysR family transcriptional regulator</fullName>
    </submittedName>
</protein>
<comment type="similarity">
    <text evidence="1">Belongs to the LysR transcriptional regulatory family.</text>
</comment>
<evidence type="ECO:0000256" key="3">
    <source>
        <dbReference type="ARBA" id="ARBA00023125"/>
    </source>
</evidence>
<gene>
    <name evidence="6" type="ORF">H0A68_13745</name>
</gene>
<evidence type="ECO:0000256" key="2">
    <source>
        <dbReference type="ARBA" id="ARBA00023015"/>
    </source>
</evidence>
<dbReference type="Pfam" id="PF00126">
    <property type="entry name" value="HTH_1"/>
    <property type="match status" value="1"/>
</dbReference>
<dbReference type="Gene3D" id="3.40.190.10">
    <property type="entry name" value="Periplasmic binding protein-like II"/>
    <property type="match status" value="2"/>
</dbReference>
<dbReference type="RefSeq" id="WP_129969896.1">
    <property type="nucleotide sequence ID" value="NZ_JACCEW010000004.1"/>
</dbReference>
<dbReference type="SUPFAM" id="SSF53850">
    <property type="entry name" value="Periplasmic binding protein-like II"/>
    <property type="match status" value="1"/>
</dbReference>